<reference evidence="1" key="1">
    <citation type="submission" date="2022-09" db="EMBL/GenBank/DDBJ databases">
        <title>Complete genome sequence of Rossellomorea vietnamensis strain RL-WG62, a newly isolated PGPR with the potential for plant salinity stress alleviation.</title>
        <authorList>
            <person name="Ren L."/>
            <person name="Wang G."/>
            <person name="Hu H."/>
        </authorList>
    </citation>
    <scope>NUCLEOTIDE SEQUENCE</scope>
    <source>
        <strain evidence="1">RL-WG62</strain>
    </source>
</reference>
<evidence type="ECO:0000313" key="2">
    <source>
        <dbReference type="Proteomes" id="UP001064027"/>
    </source>
</evidence>
<proteinExistence type="predicted"/>
<protein>
    <submittedName>
        <fullName evidence="1">Aminoglycoside phosphotransferase family protein</fullName>
    </submittedName>
</protein>
<dbReference type="EMBL" id="CP104558">
    <property type="protein sequence ID" value="UXH46785.1"/>
    <property type="molecule type" value="Genomic_DNA"/>
</dbReference>
<accession>A0ACD4CDN9</accession>
<organism evidence="1 2">
    <name type="scientific">Rossellomorea vietnamensis</name>
    <dbReference type="NCBI Taxonomy" id="218284"/>
    <lineage>
        <taxon>Bacteria</taxon>
        <taxon>Bacillati</taxon>
        <taxon>Bacillota</taxon>
        <taxon>Bacilli</taxon>
        <taxon>Bacillales</taxon>
        <taxon>Bacillaceae</taxon>
        <taxon>Rossellomorea</taxon>
    </lineage>
</organism>
<keyword evidence="2" id="KW-1185">Reference proteome</keyword>
<evidence type="ECO:0000313" key="1">
    <source>
        <dbReference type="EMBL" id="UXH46785.1"/>
    </source>
</evidence>
<name>A0ACD4CDN9_9BACI</name>
<gene>
    <name evidence="1" type="ORF">N5C46_11370</name>
</gene>
<sequence length="311" mass="36615">MESRLSKMNLEILNMKEIGGAHAGYICKVEALRGNENTREHYIYKEFAEGRDQEVEVHKNIEEIMPSFSRVVNVWETSPKAMLMWDLGCPVKAGFEAMSIGEKKMLISDILKVLASLHGMDTPQDKLPAHQLNAEWKNWCLDQMGKLCSRKSWASPRWERTIQEAYERLDIPHYQSKCPSVITHGDPHLENVFYKDNEVWFIDWEWAAIGSPLRDVTILMQDLYDDDLIAYVPEYYLKCMRERGITLDNDDFWSDLSYLYIDHLTMMLAWEVEKYFQGYLSEKGIRKIIEWKIGEIERVKTEGMDRKKFSY</sequence>
<dbReference type="Proteomes" id="UP001064027">
    <property type="component" value="Chromosome"/>
</dbReference>